<protein>
    <submittedName>
        <fullName evidence="2">Uncharacterized protein</fullName>
    </submittedName>
</protein>
<feature type="region of interest" description="Disordered" evidence="1">
    <location>
        <begin position="1"/>
        <end position="78"/>
    </location>
</feature>
<evidence type="ECO:0000313" key="3">
    <source>
        <dbReference type="Proteomes" id="UP001501116"/>
    </source>
</evidence>
<feature type="compositionally biased region" description="Basic and acidic residues" evidence="1">
    <location>
        <begin position="10"/>
        <end position="22"/>
    </location>
</feature>
<comment type="caution">
    <text evidence="2">The sequence shown here is derived from an EMBL/GenBank/DDBJ whole genome shotgun (WGS) entry which is preliminary data.</text>
</comment>
<evidence type="ECO:0000313" key="2">
    <source>
        <dbReference type="EMBL" id="GAA1975655.1"/>
    </source>
</evidence>
<gene>
    <name evidence="2" type="ORF">GCM10009754_58920</name>
</gene>
<accession>A0ABN2RVP0</accession>
<dbReference type="Proteomes" id="UP001501116">
    <property type="component" value="Unassembled WGS sequence"/>
</dbReference>
<dbReference type="EMBL" id="BAAANN010000027">
    <property type="protein sequence ID" value="GAA1975655.1"/>
    <property type="molecule type" value="Genomic_DNA"/>
</dbReference>
<organism evidence="2 3">
    <name type="scientific">Amycolatopsis minnesotensis</name>
    <dbReference type="NCBI Taxonomy" id="337894"/>
    <lineage>
        <taxon>Bacteria</taxon>
        <taxon>Bacillati</taxon>
        <taxon>Actinomycetota</taxon>
        <taxon>Actinomycetes</taxon>
        <taxon>Pseudonocardiales</taxon>
        <taxon>Pseudonocardiaceae</taxon>
        <taxon>Amycolatopsis</taxon>
    </lineage>
</organism>
<keyword evidence="3" id="KW-1185">Reference proteome</keyword>
<feature type="compositionally biased region" description="Basic and acidic residues" evidence="1">
    <location>
        <begin position="34"/>
        <end position="46"/>
    </location>
</feature>
<reference evidence="2 3" key="1">
    <citation type="journal article" date="2019" name="Int. J. Syst. Evol. Microbiol.">
        <title>The Global Catalogue of Microorganisms (GCM) 10K type strain sequencing project: providing services to taxonomists for standard genome sequencing and annotation.</title>
        <authorList>
            <consortium name="The Broad Institute Genomics Platform"/>
            <consortium name="The Broad Institute Genome Sequencing Center for Infectious Disease"/>
            <person name="Wu L."/>
            <person name="Ma J."/>
        </authorList>
    </citation>
    <scope>NUCLEOTIDE SEQUENCE [LARGE SCALE GENOMIC DNA]</scope>
    <source>
        <strain evidence="2 3">JCM 14545</strain>
    </source>
</reference>
<proteinExistence type="predicted"/>
<sequence length="78" mass="8634">MGVSPRRHARSDAKSEVTRPEDDVPITGTQRHATRADGGTRIREPTTRLPAELVTEPGHQRLDDDDPETHQTALPACR</sequence>
<evidence type="ECO:0000256" key="1">
    <source>
        <dbReference type="SAM" id="MobiDB-lite"/>
    </source>
</evidence>
<name>A0ABN2RVP0_9PSEU</name>